<feature type="domain" description="DUF4214" evidence="4">
    <location>
        <begin position="1577"/>
        <end position="1620"/>
    </location>
</feature>
<evidence type="ECO:0000259" key="4">
    <source>
        <dbReference type="Pfam" id="PF13946"/>
    </source>
</evidence>
<evidence type="ECO:0008006" key="7">
    <source>
        <dbReference type="Google" id="ProtNLM"/>
    </source>
</evidence>
<evidence type="ECO:0000256" key="1">
    <source>
        <dbReference type="SAM" id="Coils"/>
    </source>
</evidence>
<name>A0A2S2DFV3_9BURK</name>
<feature type="domain" description="Bacteriophage tail tape measure N-terminal" evidence="3">
    <location>
        <begin position="134"/>
        <end position="335"/>
    </location>
</feature>
<organism evidence="5 6">
    <name type="scientific">Massilia oculi</name>
    <dbReference type="NCBI Taxonomy" id="945844"/>
    <lineage>
        <taxon>Bacteria</taxon>
        <taxon>Pseudomonadati</taxon>
        <taxon>Pseudomonadota</taxon>
        <taxon>Betaproteobacteria</taxon>
        <taxon>Burkholderiales</taxon>
        <taxon>Oxalobacteraceae</taxon>
        <taxon>Telluria group</taxon>
        <taxon>Massilia</taxon>
    </lineage>
</organism>
<keyword evidence="1" id="KW-0175">Coiled coil</keyword>
<dbReference type="RefSeq" id="WP_109344607.1">
    <property type="nucleotide sequence ID" value="NZ_CP029343.1"/>
</dbReference>
<sequence length="1780" mass="187463">MATEERRIQFVTEVDNTGARAGFDDLSQQAGQMANSVAASGQRAERAVNDIGNGAGASSAKVEAAQRNLIGSIQRTTAQMEAGSRSSAKYFETLAQQRGVDPQVLEPYLAQLRAVELAQQRARTAATGGAAGFDDLGVSAGQTSNALRQLPAQITDVVTSLQGGMDPMTVLIQQGGQVVDSFGGIQQAFQGVGQYIMRLVTPLTLLAAATAGLAVAFKSGSGEVDDYARAIAESGNAVGTTSDQMAEAARRVAEVSGSQKDAGAALIALVGASQVSGENMQRFASVAVEGQRVLGRSIADTVAEFDALGGTPLQTLISLNDKYHHINAEIFEQVKALQDVGRAADAASVAQLAHAEGIDRQNKRVLDTLSDWERGWLRIKKAASDYMDMVPGVGRAPTDFEKINSLLDTRERIETNIADAMARGDRFGERRQREALARTEAEIKAVRESSDAKKAAAKAEADAAQITEARNKWLADSDKYLTKAARLERDLAKARNEGAAAFPGDDPEQSAQREKVIADRIKAIRQSYLQGDWDAAAKKREDAMRAEAAALAEISGLTTTFAADWKMLSDLYAKGAISLEDLTKQQANLLANQPGIKAAAEQEIADRKILIESAEQLAKAMDATAAARNKAVGDLAAQRAENEQIGMGALALAEFNAAQIEDLALRAERKIMAADGIDISGKMAQDLREEAAALRARAQAVREGAVEEAAYESNKRALDELNRSLDPGRAETFGEALREAFGTAGDSISRLTSSLDSFGRKQAKIAEDRAAAEKLRGTKDFDEIKYQKTIAELNERDTKNRLAGYGAMTGAAAGFFDEQSRGYKALQTASQVFHAAELAMTLAELVPKGIAAVLNQGTGDPYSAFGRMAAMAAIVAGLGVAIGGVSGGGGVPLSQQRQEKQGTGSVLGSDAKSESISRALDAIEGATLQGLGISNGMLTSLRNIEAGIGQFASLLVRTTGVTGDFGKDMGKNVFDSKAIGIGGAAGGAVLGAMGGAYVGMGASQIGLMLGGPVGMALGAALGAIIGKTFVGKALTSVFGGKTTVEDTGFAVDRANFSTIAAGGLSAMQYADIKKDGGWFGKDKNSTALEGLGLEGNRQIASVLLSLYDTVLEAGTMLDIGADGFAAQLNSFVVDIGKVSLKGLSDDEIQKELSAVFSKVGDDLAKFGVGGLEQFQQVGEGYLETLTRVATNYQAVAVVTDSLGMTFSSLGLASVGARERLIGLVGGLDEFTSSADQFLSDFYSDKERADALRGRITPTLDQFGIKTGADDSLQQFRSVVTGLDLTTEAGARAYATLMQIAPAFKQIADVDAKIFEERADLQKELDQLTLSETQLLAQQRAALDESNRALFDQIQAIKSKTAAEEAATAAIERAKADATSLLGGVDSAFSVLQRVAGRQKEALQEDIQARTEAVNKLRSLTDAARNSLNGMRTPEQQQASQAQARAEIGAALAIARAGGGLGDVEKLQRAIANLGNGPATEAYASYQDYQRDLFQTQGELAELGKLTDSALTVEERALNAAQDQVKQLDLMLAREQEQIDVLKGISTTGLSIVDALRALQGALAAANANPVVAASSAINNAYQQYLGRAPDAEGFEWWKNAAASGAPISQIVDGIAGSTEAELNRLYKDVLGRAPDAEGLAFWKSAYGSTMSEAEKADWLKAAQKDALGKLPGFAIGTNFVKSDMPAMIHQGERIMPAADNRELMRRLANPESNSEALAAEVARLSAVLEAQQRENVELREALRDGLLAIATHTSNTASHLDDVVNGRKPIATEPAQPVPA</sequence>
<gene>
    <name evidence="5" type="ORF">DIR46_07090</name>
</gene>
<dbReference type="Proteomes" id="UP000245820">
    <property type="component" value="Chromosome"/>
</dbReference>
<dbReference type="Pfam" id="PF13946">
    <property type="entry name" value="DUF4214"/>
    <property type="match status" value="1"/>
</dbReference>
<keyword evidence="2" id="KW-1133">Transmembrane helix</keyword>
<accession>A0A2S2DFV3</accession>
<evidence type="ECO:0000259" key="3">
    <source>
        <dbReference type="Pfam" id="PF06791"/>
    </source>
</evidence>
<evidence type="ECO:0000313" key="5">
    <source>
        <dbReference type="EMBL" id="AWL04221.1"/>
    </source>
</evidence>
<feature type="transmembrane region" description="Helical" evidence="2">
    <location>
        <begin position="978"/>
        <end position="999"/>
    </location>
</feature>
<dbReference type="OrthoDB" id="8695541at2"/>
<evidence type="ECO:0000256" key="2">
    <source>
        <dbReference type="SAM" id="Phobius"/>
    </source>
</evidence>
<dbReference type="InterPro" id="IPR009628">
    <property type="entry name" value="Phage_tape_measure_N"/>
</dbReference>
<evidence type="ECO:0000313" key="6">
    <source>
        <dbReference type="Proteomes" id="UP000245820"/>
    </source>
</evidence>
<dbReference type="EMBL" id="CP029343">
    <property type="protein sequence ID" value="AWL04221.1"/>
    <property type="molecule type" value="Genomic_DNA"/>
</dbReference>
<feature type="coiled-coil region" evidence="1">
    <location>
        <begin position="403"/>
        <end position="449"/>
    </location>
</feature>
<dbReference type="InterPro" id="IPR025282">
    <property type="entry name" value="DUF4214"/>
</dbReference>
<dbReference type="KEGG" id="mtim:DIR46_07090"/>
<keyword evidence="2" id="KW-0472">Membrane</keyword>
<feature type="coiled-coil region" evidence="1">
    <location>
        <begin position="1510"/>
        <end position="1537"/>
    </location>
</feature>
<feature type="transmembrane region" description="Helical" evidence="2">
    <location>
        <begin position="1005"/>
        <end position="1025"/>
    </location>
</feature>
<proteinExistence type="predicted"/>
<feature type="coiled-coil region" evidence="1">
    <location>
        <begin position="1714"/>
        <end position="1741"/>
    </location>
</feature>
<reference evidence="5 6" key="1">
    <citation type="submission" date="2018-05" db="EMBL/GenBank/DDBJ databases">
        <title>Complete genome sequence of Massilia oculi sp. nov. CCUG 43427T (=DSM 26321T), the type strain of M. oculi, and comparison with genome sequences of other Massilia strains.</title>
        <authorList>
            <person name="Zhu B."/>
        </authorList>
    </citation>
    <scope>NUCLEOTIDE SEQUENCE [LARGE SCALE GENOMIC DNA]</scope>
    <source>
        <strain evidence="5 6">CCUG 43427</strain>
    </source>
</reference>
<feature type="transmembrane region" description="Helical" evidence="2">
    <location>
        <begin position="868"/>
        <end position="891"/>
    </location>
</feature>
<keyword evidence="6" id="KW-1185">Reference proteome</keyword>
<keyword evidence="2" id="KW-0812">Transmembrane</keyword>
<protein>
    <recommendedName>
        <fullName evidence="7">Bacteriophage tail tape measure N-terminal domain-containing protein</fullName>
    </recommendedName>
</protein>
<dbReference type="Pfam" id="PF06791">
    <property type="entry name" value="TMP_2"/>
    <property type="match status" value="1"/>
</dbReference>